<dbReference type="EMBL" id="HE580267">
    <property type="protein sequence ID" value="CCD22271.1"/>
    <property type="molecule type" value="Genomic_DNA"/>
</dbReference>
<dbReference type="GeneID" id="11494077"/>
<dbReference type="GO" id="GO:0071561">
    <property type="term" value="C:nucleus-vacuole junction"/>
    <property type="evidence" value="ECO:0007669"/>
    <property type="project" value="EnsemblFungi"/>
</dbReference>
<dbReference type="PROSITE" id="PS51207">
    <property type="entry name" value="PXA"/>
    <property type="match status" value="1"/>
</dbReference>
<dbReference type="OrthoDB" id="5582218at2759"/>
<dbReference type="OMA" id="ICIRIKL"/>
<protein>
    <recommendedName>
        <fullName evidence="1">PXA domain-containing protein</fullName>
    </recommendedName>
</protein>
<dbReference type="AlphaFoldDB" id="G0W383"/>
<feature type="domain" description="PXA" evidence="1">
    <location>
        <begin position="89"/>
        <end position="259"/>
    </location>
</feature>
<reference evidence="2 3" key="1">
    <citation type="journal article" date="2011" name="Proc. Natl. Acad. Sci. U.S.A.">
        <title>Evolutionary erosion of yeast sex chromosomes by mating-type switching accidents.</title>
        <authorList>
            <person name="Gordon J.L."/>
            <person name="Armisen D."/>
            <person name="Proux-Wera E."/>
            <person name="Oheigeartaigh S.S."/>
            <person name="Byrne K.P."/>
            <person name="Wolfe K.H."/>
        </authorList>
    </citation>
    <scope>NUCLEOTIDE SEQUENCE [LARGE SCALE GENOMIC DNA]</scope>
    <source>
        <strain evidence="3">ATCC 10597 / BCRC 20456 / CBS 421 / NBRC 0211 / NRRL Y-12639</strain>
    </source>
</reference>
<accession>G0W383</accession>
<gene>
    <name evidence="2" type="primary">NDAI0A01130</name>
    <name evidence="2" type="ordered locus">NDAI_0A01130</name>
</gene>
<evidence type="ECO:0000313" key="3">
    <source>
        <dbReference type="Proteomes" id="UP000000689"/>
    </source>
</evidence>
<dbReference type="Pfam" id="PF02194">
    <property type="entry name" value="PXA"/>
    <property type="match status" value="1"/>
</dbReference>
<dbReference type="RefSeq" id="XP_003667514.1">
    <property type="nucleotide sequence ID" value="XM_003667466.1"/>
</dbReference>
<dbReference type="InterPro" id="IPR003114">
    <property type="entry name" value="Phox_assoc"/>
</dbReference>
<organism evidence="2 3">
    <name type="scientific">Naumovozyma dairenensis (strain ATCC 10597 / BCRC 20456 / CBS 421 / NBRC 0211 / NRRL Y-12639)</name>
    <name type="common">Saccharomyces dairenensis</name>
    <dbReference type="NCBI Taxonomy" id="1071378"/>
    <lineage>
        <taxon>Eukaryota</taxon>
        <taxon>Fungi</taxon>
        <taxon>Dikarya</taxon>
        <taxon>Ascomycota</taxon>
        <taxon>Saccharomycotina</taxon>
        <taxon>Saccharomycetes</taxon>
        <taxon>Saccharomycetales</taxon>
        <taxon>Saccharomycetaceae</taxon>
        <taxon>Naumovozyma</taxon>
    </lineage>
</organism>
<proteinExistence type="predicted"/>
<dbReference type="Proteomes" id="UP000000689">
    <property type="component" value="Chromosome 1"/>
</dbReference>
<sequence length="478" mass="54765">MPNILYNTNSSLISRFQRNSSTSPVTNSVSLISSSSSSTTSFLSKNNTASLAIGSKFRSKYEKDSEKYLKELCCSIYPKSTHKRINGMKSNFELQINAICALILQNFVLNWYGVKIPTTDETFLIEMFNLIQNLIQYVTRQIRDDSIDFEALLADDIPVILSRHIEAIRKSQLKTTENIDDSSTLYKEYRKIVLSDSDKYPEQITNFIKSLIEGSDSSTLQSSFLDSLFNELLFGRILDSLTEPYYVLNGTIKICNKLISKMESPSLSIKEPKPAFIQESRRWSFRSVKSYIGRLLSIITADYKPNSNGNTPVPEKHNLYQRYIISFFAIDLLRLPTKKPFMYSIIRIMQYVLTKSTTVQGITNNIFMNSLKKSSILAVDLIKLLRHTLFPTDSLMGPRRIIPTTEEQLKPMREEAVVKMMRVSRLYKIDFFLGLTQNDIVAVVDGCSFEKKKQNKLLIMQIMECAIAHFTRPMENNA</sequence>
<keyword evidence="3" id="KW-1185">Reference proteome</keyword>
<dbReference type="STRING" id="1071378.G0W383"/>
<dbReference type="KEGG" id="ndi:NDAI_0A01130"/>
<dbReference type="eggNOG" id="ENOG502RYUQ">
    <property type="taxonomic scope" value="Eukaryota"/>
</dbReference>
<evidence type="ECO:0000313" key="2">
    <source>
        <dbReference type="EMBL" id="CCD22271.1"/>
    </source>
</evidence>
<dbReference type="HOGENOM" id="CLU_038967_0_0_1"/>
<evidence type="ECO:0000259" key="1">
    <source>
        <dbReference type="PROSITE" id="PS51207"/>
    </source>
</evidence>
<name>G0W383_NAUDC</name>